<keyword evidence="9" id="KW-0234">DNA repair</keyword>
<dbReference type="STRING" id="112498.A0A2D3UTC2"/>
<feature type="compositionally biased region" description="Polar residues" evidence="11">
    <location>
        <begin position="141"/>
        <end position="153"/>
    </location>
</feature>
<evidence type="ECO:0000256" key="11">
    <source>
        <dbReference type="SAM" id="MobiDB-lite"/>
    </source>
</evidence>
<comment type="function">
    <text evidence="9">Component of the NuA4 histone acetyltransferase complex which is involved in transcriptional activation of selected genes principally by acetylation of nucleosomal histone H4 and H2A. The NuA4 complex is also involved in DNA repair.</text>
</comment>
<evidence type="ECO:0000256" key="8">
    <source>
        <dbReference type="ARBA" id="ARBA00023242"/>
    </source>
</evidence>
<keyword evidence="8 9" id="KW-0539">Nucleus</keyword>
<evidence type="ECO:0000256" key="2">
    <source>
        <dbReference type="ARBA" id="ARBA00010916"/>
    </source>
</evidence>
<evidence type="ECO:0000256" key="4">
    <source>
        <dbReference type="ARBA" id="ARBA00022853"/>
    </source>
</evidence>
<comment type="subunit">
    <text evidence="9">Component of the NuA4 histone acetyltransferase complex.</text>
</comment>
<evidence type="ECO:0000256" key="1">
    <source>
        <dbReference type="ARBA" id="ARBA00004123"/>
    </source>
</evidence>
<dbReference type="OrthoDB" id="440324at2759"/>
<dbReference type="GO" id="GO:0006325">
    <property type="term" value="P:chromatin organization"/>
    <property type="evidence" value="ECO:0007669"/>
    <property type="project" value="UniProtKB-KW"/>
</dbReference>
<comment type="subcellular location">
    <subcellularLocation>
        <location evidence="1 9">Nucleus</location>
    </subcellularLocation>
</comment>
<evidence type="ECO:0000256" key="10">
    <source>
        <dbReference type="SAM" id="Coils"/>
    </source>
</evidence>
<gene>
    <name evidence="12" type="ORF">RCC_05502</name>
</gene>
<dbReference type="Pfam" id="PF09340">
    <property type="entry name" value="NuA4"/>
    <property type="match status" value="1"/>
</dbReference>
<name>A0A2D3UTC2_9PEZI</name>
<evidence type="ECO:0000256" key="9">
    <source>
        <dbReference type="RuleBase" id="RU368022"/>
    </source>
</evidence>
<dbReference type="GeneID" id="35600662"/>
<dbReference type="InterPro" id="IPR015418">
    <property type="entry name" value="Eaf6"/>
</dbReference>
<evidence type="ECO:0000256" key="5">
    <source>
        <dbReference type="ARBA" id="ARBA00023015"/>
    </source>
</evidence>
<comment type="similarity">
    <text evidence="2 9">Belongs to the EAF6 family.</text>
</comment>
<dbReference type="GO" id="GO:0006281">
    <property type="term" value="P:DNA repair"/>
    <property type="evidence" value="ECO:0007669"/>
    <property type="project" value="UniProtKB-UniRule"/>
</dbReference>
<organism evidence="12 13">
    <name type="scientific">Ramularia collo-cygni</name>
    <dbReference type="NCBI Taxonomy" id="112498"/>
    <lineage>
        <taxon>Eukaryota</taxon>
        <taxon>Fungi</taxon>
        <taxon>Dikarya</taxon>
        <taxon>Ascomycota</taxon>
        <taxon>Pezizomycotina</taxon>
        <taxon>Dothideomycetes</taxon>
        <taxon>Dothideomycetidae</taxon>
        <taxon>Mycosphaerellales</taxon>
        <taxon>Mycosphaerellaceae</taxon>
        <taxon>Ramularia</taxon>
    </lineage>
</organism>
<feature type="region of interest" description="Disordered" evidence="11">
    <location>
        <begin position="80"/>
        <end position="222"/>
    </location>
</feature>
<accession>A0A2D3UTC2</accession>
<keyword evidence="7 9" id="KW-0804">Transcription</keyword>
<proteinExistence type="inferred from homology"/>
<dbReference type="Proteomes" id="UP000225277">
    <property type="component" value="Unassembled WGS sequence"/>
</dbReference>
<dbReference type="EMBL" id="FJUY01000007">
    <property type="protein sequence ID" value="CZT19651.1"/>
    <property type="molecule type" value="Genomic_DNA"/>
</dbReference>
<keyword evidence="5 9" id="KW-0805">Transcription regulation</keyword>
<dbReference type="AlphaFoldDB" id="A0A2D3UTC2"/>
<keyword evidence="6 10" id="KW-0175">Coiled coil</keyword>
<dbReference type="RefSeq" id="XP_023626541.1">
    <property type="nucleotide sequence ID" value="XM_023770773.1"/>
</dbReference>
<dbReference type="GO" id="GO:0035267">
    <property type="term" value="C:NuA4 histone acetyltransferase complex"/>
    <property type="evidence" value="ECO:0007669"/>
    <property type="project" value="UniProtKB-UniRule"/>
</dbReference>
<feature type="compositionally biased region" description="Polar residues" evidence="11">
    <location>
        <begin position="105"/>
        <end position="132"/>
    </location>
</feature>
<feature type="coiled-coil region" evidence="10">
    <location>
        <begin position="24"/>
        <end position="58"/>
    </location>
</feature>
<evidence type="ECO:0000313" key="13">
    <source>
        <dbReference type="Proteomes" id="UP000225277"/>
    </source>
</evidence>
<protein>
    <recommendedName>
        <fullName evidence="3 9">Chromatin modification-related protein EAF6</fullName>
    </recommendedName>
</protein>
<sequence length="232" mass="24879">MAENVPPGSASATAPIDQPGRPYYESLKSNLRATLEKKRRLDAELADLEDRIHKAEGAYLEETSHSGNIVRGFDGWVKGVALGAGGRSGDDRRRGRIREDDRVFSRSSVSWMKSQEPESATTSHAPTPTGSFAPQLARGDTASSTPGTSSGKVPNNKKKRPTDKDEDEDAKSVKRGKVTVSSKAYGVYGERHAGKGRLSPSSTVESAPHSLPQPYITTSDGNVVQHVGTTPH</sequence>
<evidence type="ECO:0000313" key="12">
    <source>
        <dbReference type="EMBL" id="CZT19651.1"/>
    </source>
</evidence>
<reference evidence="12 13" key="1">
    <citation type="submission" date="2016-03" db="EMBL/GenBank/DDBJ databases">
        <authorList>
            <person name="Ploux O."/>
        </authorList>
    </citation>
    <scope>NUCLEOTIDE SEQUENCE [LARGE SCALE GENOMIC DNA]</scope>
    <source>
        <strain evidence="12 13">URUG2</strain>
    </source>
</reference>
<keyword evidence="13" id="KW-1185">Reference proteome</keyword>
<dbReference type="PANTHER" id="PTHR13476">
    <property type="entry name" value="CHROMATIN MODIFICATION-RELATED PROTEIN MEAF6"/>
    <property type="match status" value="1"/>
</dbReference>
<dbReference type="GO" id="GO:0005634">
    <property type="term" value="C:nucleus"/>
    <property type="evidence" value="ECO:0007669"/>
    <property type="project" value="UniProtKB-SubCell"/>
</dbReference>
<feature type="region of interest" description="Disordered" evidence="11">
    <location>
        <begin position="1"/>
        <end position="23"/>
    </location>
</feature>
<evidence type="ECO:0000256" key="6">
    <source>
        <dbReference type="ARBA" id="ARBA00023054"/>
    </source>
</evidence>
<keyword evidence="9" id="KW-0227">DNA damage</keyword>
<evidence type="ECO:0000256" key="3">
    <source>
        <dbReference type="ARBA" id="ARBA00018504"/>
    </source>
</evidence>
<keyword evidence="4 9" id="KW-0156">Chromatin regulator</keyword>
<evidence type="ECO:0000256" key="7">
    <source>
        <dbReference type="ARBA" id="ARBA00023163"/>
    </source>
</evidence>
<feature type="compositionally biased region" description="Basic and acidic residues" evidence="11">
    <location>
        <begin position="88"/>
        <end position="104"/>
    </location>
</feature>